<feature type="transmembrane region" description="Helical" evidence="1">
    <location>
        <begin position="32"/>
        <end position="53"/>
    </location>
</feature>
<accession>A0ABY6D279</accession>
<feature type="transmembrane region" description="Helical" evidence="1">
    <location>
        <begin position="7"/>
        <end position="26"/>
    </location>
</feature>
<name>A0ABY6D279_9BACT</name>
<keyword evidence="1" id="KW-1133">Transmembrane helix</keyword>
<evidence type="ECO:0008006" key="4">
    <source>
        <dbReference type="Google" id="ProtNLM"/>
    </source>
</evidence>
<gene>
    <name evidence="2" type="ORF">N7E81_03975</name>
</gene>
<keyword evidence="3" id="KW-1185">Reference proteome</keyword>
<keyword evidence="1" id="KW-0472">Membrane</keyword>
<reference evidence="2" key="1">
    <citation type="submission" date="2022-10" db="EMBL/GenBank/DDBJ databases">
        <title>Comparative genomics and taxonomic characterization of three novel marine species of genus Reichenbachiella exhibiting antioxidant and polysaccharide degradation activities.</title>
        <authorList>
            <person name="Muhammad N."/>
            <person name="Lee Y.-J."/>
            <person name="Ko J."/>
            <person name="Kim S.-G."/>
        </authorList>
    </citation>
    <scope>NUCLEOTIDE SEQUENCE</scope>
    <source>
        <strain evidence="2">Wsw4-B4</strain>
    </source>
</reference>
<keyword evidence="1" id="KW-0812">Transmembrane</keyword>
<organism evidence="2 3">
    <name type="scientific">Reichenbachiella carrageenanivorans</name>
    <dbReference type="NCBI Taxonomy" id="2979869"/>
    <lineage>
        <taxon>Bacteria</taxon>
        <taxon>Pseudomonadati</taxon>
        <taxon>Bacteroidota</taxon>
        <taxon>Cytophagia</taxon>
        <taxon>Cytophagales</taxon>
        <taxon>Reichenbachiellaceae</taxon>
        <taxon>Reichenbachiella</taxon>
    </lineage>
</organism>
<protein>
    <recommendedName>
        <fullName evidence="4">Small multi-drug export protein</fullName>
    </recommendedName>
</protein>
<evidence type="ECO:0000313" key="3">
    <source>
        <dbReference type="Proteomes" id="UP001062165"/>
    </source>
</evidence>
<dbReference type="RefSeq" id="WP_263051987.1">
    <property type="nucleotide sequence ID" value="NZ_CP106735.1"/>
</dbReference>
<evidence type="ECO:0000313" key="2">
    <source>
        <dbReference type="EMBL" id="UXX80257.1"/>
    </source>
</evidence>
<feature type="transmembrane region" description="Helical" evidence="1">
    <location>
        <begin position="84"/>
        <end position="109"/>
    </location>
</feature>
<evidence type="ECO:0000256" key="1">
    <source>
        <dbReference type="SAM" id="Phobius"/>
    </source>
</evidence>
<proteinExistence type="predicted"/>
<dbReference type="Proteomes" id="UP001062165">
    <property type="component" value="Chromosome"/>
</dbReference>
<sequence length="153" mass="17557">MEEFLKYLLIYSSSGVKFVFGPVFGASFGYSVFFTGTLTILGMMTTVYLFTYFGTHIRHFSQRVFRSRDKKVFTKKNRKYVEMWLKYGVAGLSFLTPVLLSPLGGAILVNAFGGRKKDIFKYMWISSIFWGYPMTWAVKFAGHLLPFLNLSGQ</sequence>
<feature type="transmembrane region" description="Helical" evidence="1">
    <location>
        <begin position="129"/>
        <end position="150"/>
    </location>
</feature>
<dbReference type="EMBL" id="CP106735">
    <property type="protein sequence ID" value="UXX80257.1"/>
    <property type="molecule type" value="Genomic_DNA"/>
</dbReference>